<dbReference type="InterPro" id="IPR046523">
    <property type="entry name" value="UTP20_dom"/>
</dbReference>
<dbReference type="InterPro" id="IPR052575">
    <property type="entry name" value="SSU_processome_comp_20"/>
</dbReference>
<feature type="region of interest" description="Disordered" evidence="1">
    <location>
        <begin position="1"/>
        <end position="48"/>
    </location>
</feature>
<dbReference type="InterPro" id="IPR016024">
    <property type="entry name" value="ARM-type_fold"/>
</dbReference>
<dbReference type="InterPro" id="IPR011430">
    <property type="entry name" value="UTP20_N"/>
</dbReference>
<dbReference type="Pfam" id="PF07539">
    <property type="entry name" value="UTP20_N"/>
    <property type="match status" value="1"/>
</dbReference>
<proteinExistence type="predicted"/>
<sequence length="2637" mass="291715">MGVGDEWSDEEGGDVPSTQAEEFGPAPEPSTSGRRNAVSRHEDPSKGTKRNRFKYLNFRESLARVDIDVYRSVKHYNVNPKTGDNFLHDSLQEYRELCLHRAFLDVHSKIFPLCQSIAQVVYHRELIFRTILDQVTCENKLSLEALMVLLSSMARDLQGDFLGYLGPIVSAVETLFATGGGQDAAIIEHAFTGLYRICKFLVRELTGSIEDFAECAVPLLFNRLDHVRSFAAEWASFVFRNAEPSKVRCGVVLLAGWPEARSCGAPVGTRLEAVGLLVAHSLLSTRDHMHSKAGAVFSLLLDLSFSAPSEAAGDLNRDSAASVALVTLHKLRDLNRKIDLSLPLAVLSGHLMELVSFRGKVDAARAKLVAWALKMANMLISTVEPARSAECVAETYEAVLKAFSKPKKQYAYLAAFEDCGRGGDGLAALEEQLEFSLEEVEEVGAPKLMPELFAYFFGSCAVLHSQGEGSHEATLKLAARLVQGWAPRLSLEAVKDFCDILTRFLGGRPQLAEPLAPLAFFMVNETLRGDGLLEEVGDCEEILTRTLALHVASGGFVGNDIRSELSSLLLGTAREVVQVGKSMLGPQPWHPGSAGDGAVMAFLPVLYLILRLVQRLGVEADRAAVGGILSGHIAEGTAEALVLESEAAKTAMVSREAYVEVEGRVAEIFSSAGRAISEIPLLKNMIWLLDAPFLPEGHGERLLSSLSQDSWDQVIANLGGRNKGVRLRTLELLSKGGVFRYAGSMHGDTDGIFDDLLSIFETKFTLGTSRAISNRIRRYALDVEYKKLDGKYAGILAHIFTGYLNEAFSECWEPSVSVLSELVSRHFDATFGAVWGHLMDCHSQLVHPGDVAVQAQASNEEASQTAFGLDLADEPTPRRRPLTLVPVKYKLLVSSLKSNNQVWAKNFEEVVPAFVEFSDAVLRGLPGVSGQHSNDILFEWIAIMESIPKVHKASVGPMLKQKLETLLSKVSPTIQVQILKSLKSWKVPVLSARADILIQACNLKTEKDLLPFQRQHNAEKGLSEEERAILVPLLLRILFPKMKRKKMRLTSRRSQGTARKSILHFLSCFDTSELRLLHELFIHPMLSFGGRGCEWSVGGLVSLHESGKSSDFLGSWSSGHIPLNVQAGFLDTFKDFLGCLGRHMRGYLFPWVGISLCFLRTLCEDGVVGAQQQDLAAIVTLCLGLLTEIFETYDDEEVGETLGFVETALVALKDTKYFQTFQVFNSAVLFLRNILTSEVWSERVKDHVEVRTMLDSLFDRMGEMSAQRKKVVLSLVDSVLDEAPEATAPILEKYYPRMLDEVKAMDFKSGDRQDMVSTLSVVQRMSDLFSGGADALATLQILVGSLKWFRNKKAVSKNESLLRSILRVIRSLGSARQDNGRSFDINFKADLPPLVDLFLYTRQCDLRAEICEILELILAGSEASASELSKFCGLCKDLNAVSSAKIGEIDYDRRLAAYSAIEGLAWASLGSVAPTAQKILLHQCVFDLTEIDDFSMQQASSEALKRFITACKAGDSYGLGCEYRESAYSLLKVGIHSKKEGVRKEYLHLLSHLFLEFPVEYEGMSVLCDQDQEQDFFKNVTHLQLHRRVRAVNKVGTLMAEGRIGQDAVVDVIVPVLMGFICDDAGASQGGTASNLVDKCIEGLGEASRRVEWPTLRGMLGRFLRILKGKGQQSKSIMRAVSSTMRFFEEHEEEGQEVEAMQVDGEAAGADVRQFSEPLGYVYRVLLPYLSTLFYQDRDPPSYLVAVLAQVLRVMPENLTRIELPQLIQRMSSRLKNDRGQSRINTREAICALLDVTGPAYLSSVLNSIDSSLMNRGVQGYIKCYSVYYVLKNVEGKLRRGEVDEHLDAFFTVFRVDLFGDVARDRQERKDSEKLFAKTFKEGQRCFSLSAFEVIAGLVDAEESLQHLLDFVEEGFTVEKRRVRMCERLLECVARGILSSSKVDHQFLLVLFYGIMDDLNAAILEREAKLEAFKDGLGISTRATLAENEGDDQEQRDFLVLEVNAGFALTVLWKLIKGGSLGEGLSKEDYLKLLDPWTGLLAPVLRSRKASLVVLALKCLNRLYMLPLGTNGELAPKVSKEALTILRRNPKLSDPAAQECLKLLTILLKHYERYSPTQTQLNFLIRLVSPDIEKTENQNGLFSFLKAVISRGIVLPSVYDLMDKVSAVVLSSGSDSTRRTAGQVFLMYLLDYPMNDNRRKHHLEFVVKNSDFAHEAGRLSMLELVSLVVKKFPEEIIAALAEMFLFPLVLRVCNEDSRQCRAFASDALVSLLARSRDDFNKKARGLAMGWLKVDKMALKAAGCQLLLHLHKSEKLGPRGTETEVLASLVEELKLSVDEDAQATPKFLEFALRAADIMLSEVGSKAKADCQAILAISQSLLLVPNAAIKGLSAALLRTALGASPSALPDLARFQGLFRAVVDQMQADISSEFGEALSSLVRALLGAFDLRSIEAAEEDVQGADLPLSVTGTGSEEDSLKDYLFALKRVISLAAGNTTKGRPATAEQQGTALRVLLTFAETLPEDKVTGYLAAFMVPAFHMSESKRPAPLEVQEASEALVKRLDDVAGSEAVASAFNKARTFVQGRRKDRRQSKAVLKMVDPEQAARNKVTRNLKRKVSRKRQKDKGVFKKKRRQFARE</sequence>
<dbReference type="SUPFAM" id="SSF48371">
    <property type="entry name" value="ARM repeat"/>
    <property type="match status" value="3"/>
</dbReference>
<feature type="region of interest" description="Disordered" evidence="1">
    <location>
        <begin position="2599"/>
        <end position="2637"/>
    </location>
</feature>
<gene>
    <name evidence="4" type="ORF">HKI87_17g84700</name>
</gene>
<dbReference type="Pfam" id="PF20416">
    <property type="entry name" value="UTP20"/>
    <property type="match status" value="1"/>
</dbReference>
<evidence type="ECO:0000259" key="3">
    <source>
        <dbReference type="Pfam" id="PF20416"/>
    </source>
</evidence>
<dbReference type="EMBL" id="CP151517">
    <property type="protein sequence ID" value="WZN66899.1"/>
    <property type="molecule type" value="Genomic_DNA"/>
</dbReference>
<protein>
    <submittedName>
        <fullName evidence="4">U3 small nucleolar RNA-associated protein</fullName>
    </submittedName>
</protein>
<keyword evidence="5" id="KW-1185">Reference proteome</keyword>
<evidence type="ECO:0000259" key="2">
    <source>
        <dbReference type="Pfam" id="PF07539"/>
    </source>
</evidence>
<dbReference type="PANTHER" id="PTHR17695:SF11">
    <property type="entry name" value="SMALL SUBUNIT PROCESSOME COMPONENT 20 HOMOLOG"/>
    <property type="match status" value="1"/>
</dbReference>
<organism evidence="4 5">
    <name type="scientific">Chloropicon roscoffensis</name>
    <dbReference type="NCBI Taxonomy" id="1461544"/>
    <lineage>
        <taxon>Eukaryota</taxon>
        <taxon>Viridiplantae</taxon>
        <taxon>Chlorophyta</taxon>
        <taxon>Chloropicophyceae</taxon>
        <taxon>Chloropicales</taxon>
        <taxon>Chloropicaceae</taxon>
        <taxon>Chloropicon</taxon>
    </lineage>
</organism>
<dbReference type="PANTHER" id="PTHR17695">
    <property type="entry name" value="SMALL SUBUNIT PROCESSOME COMPONENT 20 HOMOLOG"/>
    <property type="match status" value="1"/>
</dbReference>
<evidence type="ECO:0000256" key="1">
    <source>
        <dbReference type="SAM" id="MobiDB-lite"/>
    </source>
</evidence>
<name>A0AAX4PKL9_9CHLO</name>
<dbReference type="GO" id="GO:0032040">
    <property type="term" value="C:small-subunit processome"/>
    <property type="evidence" value="ECO:0007669"/>
    <property type="project" value="TreeGrafter"/>
</dbReference>
<evidence type="ECO:0000313" key="5">
    <source>
        <dbReference type="Proteomes" id="UP001472866"/>
    </source>
</evidence>
<feature type="domain" description="U3 small nucleolar RNA-associated protein 20 N-terminal" evidence="2">
    <location>
        <begin position="939"/>
        <end position="1515"/>
    </location>
</feature>
<accession>A0AAX4PKL9</accession>
<dbReference type="GO" id="GO:0030686">
    <property type="term" value="C:90S preribosome"/>
    <property type="evidence" value="ECO:0007669"/>
    <property type="project" value="TreeGrafter"/>
</dbReference>
<feature type="domain" description="U3 small nucleolar RNA-associated protein 20" evidence="3">
    <location>
        <begin position="1746"/>
        <end position="1956"/>
    </location>
</feature>
<feature type="compositionally biased region" description="Basic residues" evidence="1">
    <location>
        <begin position="2607"/>
        <end position="2637"/>
    </location>
</feature>
<dbReference type="Proteomes" id="UP001472866">
    <property type="component" value="Chromosome 17"/>
</dbReference>
<feature type="compositionally biased region" description="Acidic residues" evidence="1">
    <location>
        <begin position="1"/>
        <end position="13"/>
    </location>
</feature>
<reference evidence="4 5" key="1">
    <citation type="submission" date="2024-03" db="EMBL/GenBank/DDBJ databases">
        <title>Complete genome sequence of the green alga Chloropicon roscoffensis RCC1871.</title>
        <authorList>
            <person name="Lemieux C."/>
            <person name="Pombert J.-F."/>
            <person name="Otis C."/>
            <person name="Turmel M."/>
        </authorList>
    </citation>
    <scope>NUCLEOTIDE SEQUENCE [LARGE SCALE GENOMIC DNA]</scope>
    <source>
        <strain evidence="4 5">RCC1871</strain>
    </source>
</reference>
<evidence type="ECO:0000313" key="4">
    <source>
        <dbReference type="EMBL" id="WZN66899.1"/>
    </source>
</evidence>